<dbReference type="Proteomes" id="UP000007718">
    <property type="component" value="Plasmid pDEIPR02"/>
</dbReference>
<organism evidence="1 2">
    <name type="scientific">Deinococcus proteolyticus (strain ATCC 35074 / DSM 20540 / JCM 6276 / NBRC 101906 / NCIMB 13154 / VKM Ac-1939 / CCM 2703 / MRP)</name>
    <dbReference type="NCBI Taxonomy" id="693977"/>
    <lineage>
        <taxon>Bacteria</taxon>
        <taxon>Thermotogati</taxon>
        <taxon>Deinococcota</taxon>
        <taxon>Deinococci</taxon>
        <taxon>Deinococcales</taxon>
        <taxon>Deinococcaceae</taxon>
        <taxon>Deinococcus</taxon>
    </lineage>
</organism>
<reference evidence="2" key="1">
    <citation type="submission" date="2011-02" db="EMBL/GenBank/DDBJ databases">
        <title>The complete sequence of plasmid2 of Deinococcus proteolyticus DSM 20540.</title>
        <authorList>
            <consortium name="US DOE Joint Genome Institute (JGI-PGF)"/>
            <person name="Lucas S."/>
            <person name="Copeland A."/>
            <person name="Lapidus A."/>
            <person name="Bruce D."/>
            <person name="Goodwin L."/>
            <person name="Pitluck S."/>
            <person name="Kyrpides N."/>
            <person name="Mavromatis K."/>
            <person name="Pagani I."/>
            <person name="Ivanova N."/>
            <person name="Ovchinnikova G."/>
            <person name="Zeytun A."/>
            <person name="Detter J.C."/>
            <person name="Han C."/>
            <person name="Land M."/>
            <person name="Hauser L."/>
            <person name="Markowitz V."/>
            <person name="Cheng J.-F."/>
            <person name="Hugenholtz P."/>
            <person name="Woyke T."/>
            <person name="Wu D."/>
            <person name="Pukall R."/>
            <person name="Steenblock K."/>
            <person name="Brambilla E."/>
            <person name="Klenk H.-P."/>
            <person name="Eisen J.A."/>
        </authorList>
    </citation>
    <scope>NUCLEOTIDE SEQUENCE [LARGE SCALE GENOMIC DNA]</scope>
    <source>
        <strain evidence="2">ATCC 35074 / DSM 20540 / JCM 6276 / NBRC 101906 / NCIMB 13154 / VKM Ac-1939 / CCM 2703 / MRP</strain>
        <plasmid evidence="2">Plasmid pDEIPR02</plasmid>
    </source>
</reference>
<sequence>MIGDVSRLVRITYAPPLLPVECHVRSRTELAEFLMELDLGNGVEAWEKGQYASGHTVIECYPVSKAARFCPVCSRAVPQIMAPDSTPWCHCKGEL</sequence>
<evidence type="ECO:0000313" key="1">
    <source>
        <dbReference type="EMBL" id="ADY27608.1"/>
    </source>
</evidence>
<accession>F0RQP9</accession>
<protein>
    <submittedName>
        <fullName evidence="1">Uncharacterized protein</fullName>
    </submittedName>
</protein>
<gene>
    <name evidence="1" type="ordered locus">Deipr_2491</name>
</gene>
<reference evidence="1 2" key="2">
    <citation type="journal article" date="2012" name="Stand. Genomic Sci.">
        <title>Complete genome sequence of the orange-red pigmented, radioresistant Deinococcus proteolyticus type strain (MRP(T)).</title>
        <authorList>
            <person name="Copeland A."/>
            <person name="Zeytun A."/>
            <person name="Yassawong M."/>
            <person name="Nolan M."/>
            <person name="Lucas S."/>
            <person name="Hammon N."/>
            <person name="Deshpande S."/>
            <person name="Cheng J.F."/>
            <person name="Han C."/>
            <person name="Tapia R."/>
            <person name="Goodwin L.A."/>
            <person name="Pitluck S."/>
            <person name="Mavromatis K."/>
            <person name="Liolios K."/>
            <person name="Pagani I."/>
            <person name="Ivanova N."/>
            <person name="Mikhailova N."/>
            <person name="Pati A."/>
            <person name="Chen A."/>
            <person name="Palaniappan K."/>
            <person name="Land M."/>
            <person name="Hauser L."/>
            <person name="Jeffries C.D."/>
            <person name="Brambilla E.M."/>
            <person name="Rohde M."/>
            <person name="Sikorski J."/>
            <person name="Pukall R."/>
            <person name="Goker M."/>
            <person name="Detter J.C."/>
            <person name="Woyke T."/>
            <person name="Bristow J."/>
            <person name="Eisen J.A."/>
            <person name="Markowitz V."/>
            <person name="Hugenholtz P."/>
            <person name="Kyrpides N.C."/>
            <person name="Klenk H.P."/>
            <person name="Lapidus A."/>
        </authorList>
    </citation>
    <scope>NUCLEOTIDE SEQUENCE [LARGE SCALE GENOMIC DNA]</scope>
    <source>
        <strain evidence="2">ATCC 35074 / DSM 20540 / JCM 6276 / NBRC 101906 / NCIMB 13154 / VKM Ac-1939 / CCM 2703 / MRP</strain>
        <plasmid evidence="2">Plasmid pDEIPR02</plasmid>
    </source>
</reference>
<dbReference type="EMBL" id="CP002538">
    <property type="protein sequence ID" value="ADY27608.1"/>
    <property type="molecule type" value="Genomic_DNA"/>
</dbReference>
<dbReference type="HOGENOM" id="CLU_2368202_0_0_0"/>
<dbReference type="AlphaFoldDB" id="F0RQP9"/>
<proteinExistence type="predicted"/>
<evidence type="ECO:0000313" key="2">
    <source>
        <dbReference type="Proteomes" id="UP000007718"/>
    </source>
</evidence>
<name>F0RQP9_DEIPM</name>
<keyword evidence="2" id="KW-1185">Reference proteome</keyword>
<keyword evidence="1" id="KW-0614">Plasmid</keyword>
<geneLocation type="plasmid" evidence="1 2">
    <name>pDEIPR02</name>
</geneLocation>
<dbReference type="KEGG" id="dpt:Deipr_2491"/>